<evidence type="ECO:0000313" key="2">
    <source>
        <dbReference type="Proteomes" id="UP000051802"/>
    </source>
</evidence>
<name>A0A0R0AQ78_9GAMM</name>
<gene>
    <name evidence="1" type="ORF">ARC20_03340</name>
</gene>
<evidence type="ECO:0000313" key="1">
    <source>
        <dbReference type="EMBL" id="KRG47375.1"/>
    </source>
</evidence>
<dbReference type="EMBL" id="LLXU01000035">
    <property type="protein sequence ID" value="KRG47375.1"/>
    <property type="molecule type" value="Genomic_DNA"/>
</dbReference>
<dbReference type="RefSeq" id="WP_057643459.1">
    <property type="nucleotide sequence ID" value="NZ_LLXU01000035.1"/>
</dbReference>
<keyword evidence="2" id="KW-1185">Reference proteome</keyword>
<protein>
    <submittedName>
        <fullName evidence="1">Uncharacterized protein</fullName>
    </submittedName>
</protein>
<dbReference type="Proteomes" id="UP000051802">
    <property type="component" value="Unassembled WGS sequence"/>
</dbReference>
<proteinExistence type="predicted"/>
<dbReference type="STRING" id="676599.ARC20_03340"/>
<organism evidence="1 2">
    <name type="scientific">Stenotrophomonas panacihumi</name>
    <dbReference type="NCBI Taxonomy" id="676599"/>
    <lineage>
        <taxon>Bacteria</taxon>
        <taxon>Pseudomonadati</taxon>
        <taxon>Pseudomonadota</taxon>
        <taxon>Gammaproteobacteria</taxon>
        <taxon>Lysobacterales</taxon>
        <taxon>Lysobacteraceae</taxon>
        <taxon>Stenotrophomonas</taxon>
    </lineage>
</organism>
<dbReference type="OrthoDB" id="9879992at2"/>
<reference evidence="1 2" key="1">
    <citation type="submission" date="2015-10" db="EMBL/GenBank/DDBJ databases">
        <title>Genome sequencing and analysis of members of genus Stenotrophomonas.</title>
        <authorList>
            <person name="Patil P.P."/>
            <person name="Midha S."/>
            <person name="Patil P.B."/>
        </authorList>
    </citation>
    <scope>NUCLEOTIDE SEQUENCE [LARGE SCALE GENOMIC DNA]</scope>
    <source>
        <strain evidence="1 2">JCM 16536</strain>
    </source>
</reference>
<dbReference type="AlphaFoldDB" id="A0A0R0AQ78"/>
<sequence length="78" mass="8549">MSAAVITLPGNARELNAVREATCDMARRFGRDEQARQRAFFHALQLMRDGASSAWAIRAARQDLRPRTFSGFVPGGAA</sequence>
<accession>A0A0R0AQ78</accession>
<comment type="caution">
    <text evidence="1">The sequence shown here is derived from an EMBL/GenBank/DDBJ whole genome shotgun (WGS) entry which is preliminary data.</text>
</comment>